<name>A0A2H3HFF4_GIBZA</name>
<dbReference type="EMBL" id="CAJPIJ010000146">
    <property type="protein sequence ID" value="CAG1988438.1"/>
    <property type="molecule type" value="Genomic_DNA"/>
</dbReference>
<reference evidence="1" key="2">
    <citation type="submission" date="2021-03" db="EMBL/GenBank/DDBJ databases">
        <authorList>
            <person name="Alouane T."/>
            <person name="Langin T."/>
            <person name="Bonhomme L."/>
        </authorList>
    </citation>
    <scope>NUCLEOTIDE SEQUENCE</scope>
    <source>
        <strain evidence="1">MDC_Fg202</strain>
    </source>
</reference>
<evidence type="ECO:0000313" key="2">
    <source>
        <dbReference type="EMBL" id="VIO62582.1"/>
    </source>
</evidence>
<dbReference type="Proteomes" id="UP000746612">
    <property type="component" value="Unassembled WGS sequence"/>
</dbReference>
<dbReference type="OrthoDB" id="4636359at2759"/>
<proteinExistence type="predicted"/>
<dbReference type="EMBL" id="CAAKMV010000163">
    <property type="protein sequence ID" value="VIO62582.1"/>
    <property type="molecule type" value="Genomic_DNA"/>
</dbReference>
<organism evidence="1 3">
    <name type="scientific">Gibberella zeae</name>
    <name type="common">Wheat head blight fungus</name>
    <name type="synonym">Fusarium graminearum</name>
    <dbReference type="NCBI Taxonomy" id="5518"/>
    <lineage>
        <taxon>Eukaryota</taxon>
        <taxon>Fungi</taxon>
        <taxon>Dikarya</taxon>
        <taxon>Ascomycota</taxon>
        <taxon>Pezizomycotina</taxon>
        <taxon>Sordariomycetes</taxon>
        <taxon>Hypocreomycetidae</taxon>
        <taxon>Hypocreales</taxon>
        <taxon>Nectriaceae</taxon>
        <taxon>Fusarium</taxon>
    </lineage>
</organism>
<sequence length="459" mass="53306">MNNKLHGPEQHNRQFADSKMAFDGSDPFTKLPPEIRLYVLTSIECTSTISRLIKASPTMLQQYLAFKKHIIRKVIGFDQDEMQDAMAIILFPGKRIRTKRQAAPVRVLLRNWSNRQLPDPIENNDDRLISQLNKLHKRIMLLVEDYITKATAFFPPREYLCLPQGRHSSEGHLMFKGVKVAPRFNSTNLTTFERKRFVKAFLMHELVCKMKNIIDLPVGFRRRKVSNGDIETLNCVHAYYCSLYGAIFAQCSDAQLPSNPTGGSFESELQFPDTFYFDTNSHTHKVGLFSFNMFGGDPPDYSDGFSRLGLDHLADFLRYDMAQADDREALKVLIQDSTFDKQIYCWKTQLASIFHRTRRAEDSCDSAMYKQLSLDRDSELRYDIGRQRAWAFFDDSRLYPQDTIERPIFPSDSFLKKESIEKTFTDDWFRNPVRVRAWRQGKLSSEERIKTHLAKAGII</sequence>
<protein>
    <submittedName>
        <fullName evidence="1">Uncharacterized protein</fullName>
    </submittedName>
</protein>
<gene>
    <name evidence="2" type="ORF">FUG_LOCUS477521</name>
    <name evidence="1" type="ORF">MDCFG202_LOCUS306857</name>
</gene>
<evidence type="ECO:0000313" key="1">
    <source>
        <dbReference type="EMBL" id="CAG1988438.1"/>
    </source>
</evidence>
<dbReference type="AlphaFoldDB" id="A0A2H3HFF4"/>
<accession>A0A2H3HFF4</accession>
<reference evidence="2" key="1">
    <citation type="submission" date="2019-04" db="EMBL/GenBank/DDBJ databases">
        <authorList>
            <person name="Melise S."/>
            <person name="Noan J."/>
            <person name="Okalmin O."/>
        </authorList>
    </citation>
    <scope>NUCLEOTIDE SEQUENCE</scope>
    <source>
        <strain evidence="2">FN9</strain>
    </source>
</reference>
<evidence type="ECO:0000313" key="3">
    <source>
        <dbReference type="Proteomes" id="UP000746612"/>
    </source>
</evidence>